<feature type="region of interest" description="Disordered" evidence="11">
    <location>
        <begin position="249"/>
        <end position="296"/>
    </location>
</feature>
<organism evidence="13 14">
    <name type="scientific">Brassica carinata</name>
    <name type="common">Ethiopian mustard</name>
    <name type="synonym">Abyssinian cabbage</name>
    <dbReference type="NCBI Taxonomy" id="52824"/>
    <lineage>
        <taxon>Eukaryota</taxon>
        <taxon>Viridiplantae</taxon>
        <taxon>Streptophyta</taxon>
        <taxon>Embryophyta</taxon>
        <taxon>Tracheophyta</taxon>
        <taxon>Spermatophyta</taxon>
        <taxon>Magnoliopsida</taxon>
        <taxon>eudicotyledons</taxon>
        <taxon>Gunneridae</taxon>
        <taxon>Pentapetalae</taxon>
        <taxon>rosids</taxon>
        <taxon>malvids</taxon>
        <taxon>Brassicales</taxon>
        <taxon>Brassicaceae</taxon>
        <taxon>Brassiceae</taxon>
        <taxon>Brassica</taxon>
    </lineage>
</organism>
<protein>
    <recommendedName>
        <fullName evidence="10">Superoxide dismutase copper chaperone</fullName>
    </recommendedName>
</protein>
<keyword evidence="4" id="KW-0934">Plastid</keyword>
<dbReference type="AlphaFoldDB" id="A0A8X7RZK5"/>
<feature type="region of interest" description="Disordered" evidence="11">
    <location>
        <begin position="118"/>
        <end position="142"/>
    </location>
</feature>
<evidence type="ECO:0000256" key="6">
    <source>
        <dbReference type="ARBA" id="ARBA00022946"/>
    </source>
</evidence>
<sequence length="538" mass="58427">MAMAPRRKISKGEIVEKLKDDGDFDRLRLQIIRRLKDNEELRNKMISVVKESRALNGPDAQNMKTRQLSDAIFQEVGSKMLSQLSDGLWGIIRSEDGMKNEIRETVQSVYATLSNPGGVQAEERNIPTPVPKGETSSSLLHFDPSSKQKQELIQVGYVQENKGEAACSGSNNNRVSYTDHNNSNCDDEEDPELPPEIIAPNSNLKIDKYNKDSDFMNVNGSKIKAMASILRSVATTRAASAIPIAITFSSSSSSSPTNPTPKSLSFSRSSPCGLRLSRSFSSSPMTTIPASDGSLRQEDGVMPQLLTEFMVDMKCEGCVNAVKSKLETIEGIEKVDVDLANQVVRILGCSPVKDMNQALEQTGRKARLIGQGVPQDFLVSAAVAEFKGPYIFGVVRFAQVSMKLARIEANFTGLSPGNHSWSINEYGDLTNGAASTGNLYNPFQDHTTTEPLGDLGTLEADQSGEAFYSGQKEKLKVADLIGRAVVVYKTEDKKSGPGLIAAVIARSAGVGENYKKLCTCDGTVIWEATNSDFVTSKV</sequence>
<keyword evidence="5" id="KW-0479">Metal-binding</keyword>
<evidence type="ECO:0000256" key="5">
    <source>
        <dbReference type="ARBA" id="ARBA00022723"/>
    </source>
</evidence>
<evidence type="ECO:0000256" key="10">
    <source>
        <dbReference type="ARBA" id="ARBA00032899"/>
    </source>
</evidence>
<evidence type="ECO:0000256" key="2">
    <source>
        <dbReference type="ARBA" id="ARBA00004229"/>
    </source>
</evidence>
<evidence type="ECO:0000256" key="4">
    <source>
        <dbReference type="ARBA" id="ARBA00022640"/>
    </source>
</evidence>
<evidence type="ECO:0000256" key="7">
    <source>
        <dbReference type="ARBA" id="ARBA00023008"/>
    </source>
</evidence>
<dbReference type="FunFam" id="2.60.40.200:FF:000006">
    <property type="entry name" value="Copper chaperone for superoxide dismutase"/>
    <property type="match status" value="1"/>
</dbReference>
<reference evidence="13 14" key="1">
    <citation type="submission" date="2020-02" db="EMBL/GenBank/DDBJ databases">
        <authorList>
            <person name="Ma Q."/>
            <person name="Huang Y."/>
            <person name="Song X."/>
            <person name="Pei D."/>
        </authorList>
    </citation>
    <scope>NUCLEOTIDE SEQUENCE [LARGE SCALE GENOMIC DNA]</scope>
    <source>
        <strain evidence="13">Sxm20200214</strain>
        <tissue evidence="13">Leaf</tissue>
    </source>
</reference>
<evidence type="ECO:0000259" key="12">
    <source>
        <dbReference type="PROSITE" id="PS50846"/>
    </source>
</evidence>
<dbReference type="GO" id="GO:0006801">
    <property type="term" value="P:superoxide metabolic process"/>
    <property type="evidence" value="ECO:0007669"/>
    <property type="project" value="InterPro"/>
</dbReference>
<proteinExistence type="inferred from homology"/>
<gene>
    <name evidence="13" type="ORF">Bca52824_034271</name>
</gene>
<dbReference type="Gene3D" id="3.30.70.100">
    <property type="match status" value="1"/>
</dbReference>
<keyword evidence="14" id="KW-1185">Reference proteome</keyword>
<accession>A0A8X7RZK5</accession>
<feature type="domain" description="HMA" evidence="12">
    <location>
        <begin position="304"/>
        <end position="367"/>
    </location>
</feature>
<dbReference type="PANTHER" id="PTHR34356:SF3">
    <property type="entry name" value="EXPRESSED PROTEIN"/>
    <property type="match status" value="1"/>
</dbReference>
<evidence type="ECO:0000256" key="11">
    <source>
        <dbReference type="SAM" id="MobiDB-lite"/>
    </source>
</evidence>
<feature type="compositionally biased region" description="Polar residues" evidence="11">
    <location>
        <begin position="278"/>
        <end position="289"/>
    </location>
</feature>
<keyword evidence="6" id="KW-0809">Transit peptide</keyword>
<evidence type="ECO:0000256" key="8">
    <source>
        <dbReference type="ARBA" id="ARBA00023186"/>
    </source>
</evidence>
<dbReference type="InterPro" id="IPR036163">
    <property type="entry name" value="HMA_dom_sf"/>
</dbReference>
<dbReference type="InterPro" id="IPR006121">
    <property type="entry name" value="HMA_dom"/>
</dbReference>
<dbReference type="GO" id="GO:0046872">
    <property type="term" value="F:metal ion binding"/>
    <property type="evidence" value="ECO:0007669"/>
    <property type="project" value="UniProtKB-KW"/>
</dbReference>
<dbReference type="EMBL" id="JAAMPC010000008">
    <property type="protein sequence ID" value="KAG2297799.1"/>
    <property type="molecule type" value="Genomic_DNA"/>
</dbReference>
<dbReference type="PROSITE" id="PS50846">
    <property type="entry name" value="HMA_2"/>
    <property type="match status" value="1"/>
</dbReference>
<comment type="subcellular location">
    <subcellularLocation>
        <location evidence="2">Plastid</location>
        <location evidence="2">Chloroplast</location>
    </subcellularLocation>
</comment>
<dbReference type="PANTHER" id="PTHR34356">
    <property type="entry name" value="ANTIGENIC HEAT-STABLE PROTEIN"/>
    <property type="match status" value="1"/>
</dbReference>
<dbReference type="CDD" id="cd00371">
    <property type="entry name" value="HMA"/>
    <property type="match status" value="1"/>
</dbReference>
<dbReference type="Gene3D" id="2.60.40.200">
    <property type="entry name" value="Superoxide dismutase, copper/zinc binding domain"/>
    <property type="match status" value="1"/>
</dbReference>
<keyword evidence="7" id="KW-0186">Copper</keyword>
<dbReference type="OrthoDB" id="666972at2759"/>
<evidence type="ECO:0000313" key="13">
    <source>
        <dbReference type="EMBL" id="KAG2297799.1"/>
    </source>
</evidence>
<evidence type="ECO:0000256" key="9">
    <source>
        <dbReference type="ARBA" id="ARBA00025798"/>
    </source>
</evidence>
<keyword evidence="3" id="KW-0150">Chloroplast</keyword>
<dbReference type="GO" id="GO:0009507">
    <property type="term" value="C:chloroplast"/>
    <property type="evidence" value="ECO:0007669"/>
    <property type="project" value="UniProtKB-SubCell"/>
</dbReference>
<dbReference type="InterPro" id="IPR036423">
    <property type="entry name" value="SOD-like_Cu/Zn_dom_sf"/>
</dbReference>
<dbReference type="FunFam" id="3.30.70.100:FF:000042">
    <property type="entry name" value="Copper chaperone for superoxide dismutase"/>
    <property type="match status" value="1"/>
</dbReference>
<comment type="similarity">
    <text evidence="9">In the C-terminal section; belongs to the Cu-Zn superoxide dismutase family.</text>
</comment>
<dbReference type="SUPFAM" id="SSF49329">
    <property type="entry name" value="Cu,Zn superoxide dismutase-like"/>
    <property type="match status" value="1"/>
</dbReference>
<comment type="cofactor">
    <cofactor evidence="1">
        <name>Cu(2+)</name>
        <dbReference type="ChEBI" id="CHEBI:29036"/>
    </cofactor>
</comment>
<dbReference type="SUPFAM" id="SSF55008">
    <property type="entry name" value="HMA, heavy metal-associated domain"/>
    <property type="match status" value="1"/>
</dbReference>
<comment type="caution">
    <text evidence="13">The sequence shown here is derived from an EMBL/GenBank/DDBJ whole genome shotgun (WGS) entry which is preliminary data.</text>
</comment>
<evidence type="ECO:0000256" key="1">
    <source>
        <dbReference type="ARBA" id="ARBA00001973"/>
    </source>
</evidence>
<evidence type="ECO:0000313" key="14">
    <source>
        <dbReference type="Proteomes" id="UP000886595"/>
    </source>
</evidence>
<keyword evidence="8" id="KW-0143">Chaperone</keyword>
<evidence type="ECO:0000256" key="3">
    <source>
        <dbReference type="ARBA" id="ARBA00022528"/>
    </source>
</evidence>
<dbReference type="Pfam" id="PF00080">
    <property type="entry name" value="Sod_Cu"/>
    <property type="match status" value="1"/>
</dbReference>
<feature type="compositionally biased region" description="Low complexity" evidence="11">
    <location>
        <begin position="249"/>
        <end position="265"/>
    </location>
</feature>
<name>A0A8X7RZK5_BRACI</name>
<dbReference type="InterPro" id="IPR001424">
    <property type="entry name" value="SOD_Cu_Zn_dom"/>
</dbReference>
<dbReference type="Pfam" id="PF00403">
    <property type="entry name" value="HMA"/>
    <property type="match status" value="1"/>
</dbReference>
<dbReference type="Proteomes" id="UP000886595">
    <property type="component" value="Unassembled WGS sequence"/>
</dbReference>